<evidence type="ECO:0000256" key="2">
    <source>
        <dbReference type="SAM" id="SignalP"/>
    </source>
</evidence>
<evidence type="ECO:0000259" key="3">
    <source>
        <dbReference type="Pfam" id="PF03734"/>
    </source>
</evidence>
<organism evidence="4 5">
    <name type="scientific">Streptomyces polyasparticus</name>
    <dbReference type="NCBI Taxonomy" id="2767826"/>
    <lineage>
        <taxon>Bacteria</taxon>
        <taxon>Bacillati</taxon>
        <taxon>Actinomycetota</taxon>
        <taxon>Actinomycetes</taxon>
        <taxon>Kitasatosporales</taxon>
        <taxon>Streptomycetaceae</taxon>
        <taxon>Streptomyces</taxon>
    </lineage>
</organism>
<feature type="signal peptide" evidence="2">
    <location>
        <begin position="1"/>
        <end position="33"/>
    </location>
</feature>
<reference evidence="4 5" key="1">
    <citation type="submission" date="2020-08" db="EMBL/GenBank/DDBJ databases">
        <title>Genemic of Streptomyces polyaspartic.</title>
        <authorList>
            <person name="Liu W."/>
        </authorList>
    </citation>
    <scope>NUCLEOTIDE SEQUENCE [LARGE SCALE GENOMIC DNA]</scope>
    <source>
        <strain evidence="4 5">TRM66268-LWL</strain>
    </source>
</reference>
<gene>
    <name evidence="4" type="ORF">H9Y04_33640</name>
</gene>
<keyword evidence="5" id="KW-1185">Reference proteome</keyword>
<dbReference type="PANTHER" id="PTHR38589:SF1">
    <property type="entry name" value="BLR0621 PROTEIN"/>
    <property type="match status" value="1"/>
</dbReference>
<dbReference type="InterPro" id="IPR005490">
    <property type="entry name" value="LD_TPept_cat_dom"/>
</dbReference>
<sequence>MERMRFTGTRRSPGTLRSSLLAVALATALTSCGTDGGTQGSPGEPGTDSRPSASPTTDLAHLPGIGERLRDRIPSDSRQVIAVYGRGENSARSTVALFTKHGTTWDRERSWPAHNGKKGWTTDHREGDKRSPVGVFTLSDAGGVLADPGTKLRYTRSAAAFTAPRSWPKTHWHDFDLVIAIDYNRVKGTSPGDPTRPQGRAKGGSIWLHLDHGSGTSGCVSLPEQAMTYLLTTLDPAQKPVIVMGDEDRLKA</sequence>
<dbReference type="Pfam" id="PF03734">
    <property type="entry name" value="YkuD"/>
    <property type="match status" value="1"/>
</dbReference>
<accession>A0ABR7SQ45</accession>
<protein>
    <submittedName>
        <fullName evidence="4">L,D-transpeptidase family protein</fullName>
    </submittedName>
</protein>
<keyword evidence="2" id="KW-0732">Signal</keyword>
<evidence type="ECO:0000313" key="5">
    <source>
        <dbReference type="Proteomes" id="UP000642284"/>
    </source>
</evidence>
<dbReference type="Proteomes" id="UP000642284">
    <property type="component" value="Unassembled WGS sequence"/>
</dbReference>
<name>A0ABR7SQ45_9ACTN</name>
<dbReference type="PANTHER" id="PTHR38589">
    <property type="entry name" value="BLR0621 PROTEIN"/>
    <property type="match status" value="1"/>
</dbReference>
<proteinExistence type="predicted"/>
<dbReference type="EMBL" id="JACTVJ010000019">
    <property type="protein sequence ID" value="MBC9717484.1"/>
    <property type="molecule type" value="Genomic_DNA"/>
</dbReference>
<feature type="chain" id="PRO_5045565216" evidence="2">
    <location>
        <begin position="34"/>
        <end position="252"/>
    </location>
</feature>
<feature type="region of interest" description="Disordered" evidence="1">
    <location>
        <begin position="108"/>
        <end position="132"/>
    </location>
</feature>
<feature type="compositionally biased region" description="Basic and acidic residues" evidence="1">
    <location>
        <begin position="120"/>
        <end position="131"/>
    </location>
</feature>
<evidence type="ECO:0000313" key="4">
    <source>
        <dbReference type="EMBL" id="MBC9717484.1"/>
    </source>
</evidence>
<dbReference type="PROSITE" id="PS51257">
    <property type="entry name" value="PROKAR_LIPOPROTEIN"/>
    <property type="match status" value="1"/>
</dbReference>
<feature type="region of interest" description="Disordered" evidence="1">
    <location>
        <begin position="33"/>
        <end position="62"/>
    </location>
</feature>
<evidence type="ECO:0000256" key="1">
    <source>
        <dbReference type="SAM" id="MobiDB-lite"/>
    </source>
</evidence>
<comment type="caution">
    <text evidence="4">The sequence shown here is derived from an EMBL/GenBank/DDBJ whole genome shotgun (WGS) entry which is preliminary data.</text>
</comment>
<feature type="domain" description="L,D-TPase catalytic" evidence="3">
    <location>
        <begin position="107"/>
        <end position="243"/>
    </location>
</feature>